<feature type="region of interest" description="Disordered" evidence="1">
    <location>
        <begin position="1"/>
        <end position="22"/>
    </location>
</feature>
<keyword evidence="2" id="KW-0812">Transmembrane</keyword>
<protein>
    <submittedName>
        <fullName evidence="3">Uncharacterized protein</fullName>
    </submittedName>
</protein>
<organism evidence="3 4">
    <name type="scientific">Thiocapsa rosea</name>
    <dbReference type="NCBI Taxonomy" id="69360"/>
    <lineage>
        <taxon>Bacteria</taxon>
        <taxon>Pseudomonadati</taxon>
        <taxon>Pseudomonadota</taxon>
        <taxon>Gammaproteobacteria</taxon>
        <taxon>Chromatiales</taxon>
        <taxon>Chromatiaceae</taxon>
        <taxon>Thiocapsa</taxon>
    </lineage>
</organism>
<evidence type="ECO:0000313" key="3">
    <source>
        <dbReference type="EMBL" id="RKT47048.1"/>
    </source>
</evidence>
<dbReference type="RefSeq" id="WP_120799071.1">
    <property type="nucleotide sequence ID" value="NZ_RBXL01000001.1"/>
</dbReference>
<reference evidence="3 4" key="1">
    <citation type="submission" date="2018-10" db="EMBL/GenBank/DDBJ databases">
        <title>Genomic Encyclopedia of Archaeal and Bacterial Type Strains, Phase II (KMG-II): from individual species to whole genera.</title>
        <authorList>
            <person name="Goeker M."/>
        </authorList>
    </citation>
    <scope>NUCLEOTIDE SEQUENCE [LARGE SCALE GENOMIC DNA]</scope>
    <source>
        <strain evidence="3 4">DSM 235</strain>
    </source>
</reference>
<dbReference type="EMBL" id="RBXL01000001">
    <property type="protein sequence ID" value="RKT47048.1"/>
    <property type="molecule type" value="Genomic_DNA"/>
</dbReference>
<evidence type="ECO:0000256" key="1">
    <source>
        <dbReference type="SAM" id="MobiDB-lite"/>
    </source>
</evidence>
<dbReference type="Proteomes" id="UP000274556">
    <property type="component" value="Unassembled WGS sequence"/>
</dbReference>
<evidence type="ECO:0000313" key="4">
    <source>
        <dbReference type="Proteomes" id="UP000274556"/>
    </source>
</evidence>
<feature type="transmembrane region" description="Helical" evidence="2">
    <location>
        <begin position="33"/>
        <end position="51"/>
    </location>
</feature>
<evidence type="ECO:0000256" key="2">
    <source>
        <dbReference type="SAM" id="Phobius"/>
    </source>
</evidence>
<proteinExistence type="predicted"/>
<keyword evidence="4" id="KW-1185">Reference proteome</keyword>
<keyword evidence="2" id="KW-0472">Membrane</keyword>
<accession>A0A495VGR9</accession>
<dbReference type="AlphaFoldDB" id="A0A495VGR9"/>
<keyword evidence="2" id="KW-1133">Transmembrane helix</keyword>
<name>A0A495VGR9_9GAMM</name>
<comment type="caution">
    <text evidence="3">The sequence shown here is derived from an EMBL/GenBank/DDBJ whole genome shotgun (WGS) entry which is preliminary data.</text>
</comment>
<gene>
    <name evidence="3" type="ORF">BDD21_4598</name>
</gene>
<feature type="compositionally biased region" description="Low complexity" evidence="1">
    <location>
        <begin position="1"/>
        <end position="18"/>
    </location>
</feature>
<sequence>MTETTATPPSNTPASAEPKPTTKLRERVENHPAVFFLGALLVGFTAGLATYQGALRLIDYTAVPASEYKRLQTIAAAPPQPTQRWLRLTGIEGLDGSNARVVLRINGRAISYPSRTVWTQARSNLPVEEFALPFSTSPYEISFEILTVDSASSAYREYKSQEVVSVSQFPYSSTYRIFAIAAGPSGATNCSPQFGSVKCPPAQVNQQVSVSFEVR</sequence>